<evidence type="ECO:0000256" key="7">
    <source>
        <dbReference type="SAM" id="Phobius"/>
    </source>
</evidence>
<dbReference type="PANTHER" id="PTHR23319:SF4">
    <property type="entry name" value="GRAM DOMAIN CONTAINING 1B, ISOFORM E"/>
    <property type="match status" value="1"/>
</dbReference>
<dbReference type="GO" id="GO:0140268">
    <property type="term" value="C:endoplasmic reticulum-plasma membrane contact site"/>
    <property type="evidence" value="ECO:0007669"/>
    <property type="project" value="TreeGrafter"/>
</dbReference>
<keyword evidence="10" id="KW-1185">Reference proteome</keyword>
<feature type="region of interest" description="Disordered" evidence="6">
    <location>
        <begin position="529"/>
        <end position="549"/>
    </location>
</feature>
<evidence type="ECO:0000256" key="5">
    <source>
        <dbReference type="ARBA" id="ARBA00023136"/>
    </source>
</evidence>
<feature type="domain" description="VASt" evidence="8">
    <location>
        <begin position="343"/>
        <end position="513"/>
    </location>
</feature>
<dbReference type="VEuPathDB" id="FungiDB:LELG_04692"/>
<feature type="region of interest" description="Disordered" evidence="6">
    <location>
        <begin position="41"/>
        <end position="75"/>
    </location>
</feature>
<dbReference type="GO" id="GO:0032934">
    <property type="term" value="F:sterol binding"/>
    <property type="evidence" value="ECO:0007669"/>
    <property type="project" value="TreeGrafter"/>
</dbReference>
<dbReference type="Pfam" id="PF02893">
    <property type="entry name" value="GRAM"/>
    <property type="match status" value="1"/>
</dbReference>
<dbReference type="GO" id="GO:0032541">
    <property type="term" value="C:cortical endoplasmic reticulum"/>
    <property type="evidence" value="ECO:0007669"/>
    <property type="project" value="TreeGrafter"/>
</dbReference>
<feature type="transmembrane region" description="Helical" evidence="7">
    <location>
        <begin position="575"/>
        <end position="595"/>
    </location>
</feature>
<evidence type="ECO:0000256" key="6">
    <source>
        <dbReference type="SAM" id="MobiDB-lite"/>
    </source>
</evidence>
<feature type="compositionally biased region" description="Acidic residues" evidence="6">
    <location>
        <begin position="307"/>
        <end position="319"/>
    </location>
</feature>
<dbReference type="GO" id="GO:0005739">
    <property type="term" value="C:mitochondrion"/>
    <property type="evidence" value="ECO:0007669"/>
    <property type="project" value="TreeGrafter"/>
</dbReference>
<dbReference type="InterPro" id="IPR011993">
    <property type="entry name" value="PH-like_dom_sf"/>
</dbReference>
<dbReference type="CDD" id="cd13220">
    <property type="entry name" value="PH-GRAM_GRAMDC"/>
    <property type="match status" value="1"/>
</dbReference>
<dbReference type="Gene3D" id="2.30.29.30">
    <property type="entry name" value="Pleckstrin-homology domain (PH domain)/Phosphotyrosine-binding domain (PTB)"/>
    <property type="match status" value="1"/>
</dbReference>
<evidence type="ECO:0000256" key="1">
    <source>
        <dbReference type="ARBA" id="ARBA00004167"/>
    </source>
</evidence>
<dbReference type="InParanoid" id="A5E503"/>
<dbReference type="KEGG" id="lel:PVL30_005421"/>
<comment type="subcellular location">
    <subcellularLocation>
        <location evidence="1">Membrane</location>
        <topology evidence="1">Single-pass membrane protein</topology>
    </subcellularLocation>
</comment>
<feature type="region of interest" description="Disordered" evidence="6">
    <location>
        <begin position="295"/>
        <end position="338"/>
    </location>
</feature>
<evidence type="ECO:0000259" key="8">
    <source>
        <dbReference type="PROSITE" id="PS51778"/>
    </source>
</evidence>
<gene>
    <name evidence="9" type="ORF">LELG_04692</name>
</gene>
<reference evidence="9 10" key="1">
    <citation type="journal article" date="2009" name="Nature">
        <title>Evolution of pathogenicity and sexual reproduction in eight Candida genomes.</title>
        <authorList>
            <person name="Butler G."/>
            <person name="Rasmussen M.D."/>
            <person name="Lin M.F."/>
            <person name="Santos M.A."/>
            <person name="Sakthikumar S."/>
            <person name="Munro C.A."/>
            <person name="Rheinbay E."/>
            <person name="Grabherr M."/>
            <person name="Forche A."/>
            <person name="Reedy J.L."/>
            <person name="Agrafioti I."/>
            <person name="Arnaud M.B."/>
            <person name="Bates S."/>
            <person name="Brown A.J."/>
            <person name="Brunke S."/>
            <person name="Costanzo M.C."/>
            <person name="Fitzpatrick D.A."/>
            <person name="de Groot P.W."/>
            <person name="Harris D."/>
            <person name="Hoyer L.L."/>
            <person name="Hube B."/>
            <person name="Klis F.M."/>
            <person name="Kodira C."/>
            <person name="Lennard N."/>
            <person name="Logue M.E."/>
            <person name="Martin R."/>
            <person name="Neiman A.M."/>
            <person name="Nikolaou E."/>
            <person name="Quail M.A."/>
            <person name="Quinn J."/>
            <person name="Santos M.C."/>
            <person name="Schmitzberger F.F."/>
            <person name="Sherlock G."/>
            <person name="Shah P."/>
            <person name="Silverstein K.A."/>
            <person name="Skrzypek M.S."/>
            <person name="Soll D."/>
            <person name="Staggs R."/>
            <person name="Stansfield I."/>
            <person name="Stumpf M.P."/>
            <person name="Sudbery P.E."/>
            <person name="Srikantha T."/>
            <person name="Zeng Q."/>
            <person name="Berman J."/>
            <person name="Berriman M."/>
            <person name="Heitman J."/>
            <person name="Gow N.A."/>
            <person name="Lorenz M.C."/>
            <person name="Birren B.W."/>
            <person name="Kellis M."/>
            <person name="Cuomo C.A."/>
        </authorList>
    </citation>
    <scope>NUCLEOTIDE SEQUENCE [LARGE SCALE GENOMIC DNA]</scope>
    <source>
        <strain evidence="10">ATCC 11503 / BCRC 21390 / CBS 2605 / JCM 1781 / NBRC 1676 / NRRL YB-4239</strain>
    </source>
</reference>
<proteinExistence type="inferred from homology"/>
<dbReference type="HOGENOM" id="CLU_015638_0_0_1"/>
<protein>
    <recommendedName>
        <fullName evidence="8">VASt domain-containing protein</fullName>
    </recommendedName>
</protein>
<dbReference type="eggNOG" id="KOG1032">
    <property type="taxonomic scope" value="Eukaryota"/>
</dbReference>
<feature type="compositionally biased region" description="Acidic residues" evidence="6">
    <location>
        <begin position="530"/>
        <end position="542"/>
    </location>
</feature>
<feature type="region of interest" description="Disordered" evidence="6">
    <location>
        <begin position="118"/>
        <end position="137"/>
    </location>
</feature>
<keyword evidence="4 7" id="KW-1133">Transmembrane helix</keyword>
<keyword evidence="5 7" id="KW-0472">Membrane</keyword>
<feature type="compositionally biased region" description="Pro residues" evidence="6">
    <location>
        <begin position="124"/>
        <end position="135"/>
    </location>
</feature>
<dbReference type="STRING" id="379508.A5E503"/>
<evidence type="ECO:0000256" key="4">
    <source>
        <dbReference type="ARBA" id="ARBA00022989"/>
    </source>
</evidence>
<sequence>MQEMNEDEDAWSYCFPPSMESLPLAKIELLGDPAPINKRLSIPLQKAPLNPLTTKEDANSQISKDSTDNENESPKLLLRNLKEYEINEKSPKIITYRKSKRTISDGTFDSASELNTIAKSSSPAPAPAPASPASPPARKYDNKLYVDEFYKDSQYRYAIMKRNIEFHQLFKSLDLTDRLLDDFACALSREILLQGRCYISESYLCFNSSLLGWVTNLVIKFENITKIEKRSTAGLFPNGIEVHTDEGSVHTFATFLSRDQTYDLMLTVWSNYAALIKEPVEETKIESYLMSLDGDDRVERDESGNENLDESDGSDESDDEPRYTNRGPNQHLPTEPKYDKIPQETVLAEATIDAPLGLVYAVLFDQKFTTAFIESHDGSELSPIPDFHPSPTDPTRIQRDYTYQRALNYAIGPKSTRCEVTETIEHMNFADYVIVTTTTKTPDVPLGGAFAVKTRYVFSWGINNTTNVLVSQYIDWLGKSWMKSVIEKLSLSGSTVVVNQLIEEVKAEVAKHKESSQVAYTSDLARTAVEEEEKEEAEEEKDKEERLRKRNDEKAAMVAQVADAVSRLPMESKTILYTFLAGITVLQVAIFYKLWILTLAIQELSGKAV</sequence>
<dbReference type="InterPro" id="IPR004182">
    <property type="entry name" value="GRAM"/>
</dbReference>
<evidence type="ECO:0000313" key="10">
    <source>
        <dbReference type="Proteomes" id="UP000001996"/>
    </source>
</evidence>
<comment type="similarity">
    <text evidence="2">Belongs to the YSP2 family.</text>
</comment>
<evidence type="ECO:0000313" key="9">
    <source>
        <dbReference type="EMBL" id="EDK46511.1"/>
    </source>
</evidence>
<dbReference type="AlphaFoldDB" id="A5E503"/>
<dbReference type="GO" id="GO:0005886">
    <property type="term" value="C:plasma membrane"/>
    <property type="evidence" value="ECO:0007669"/>
    <property type="project" value="TreeGrafter"/>
</dbReference>
<dbReference type="Proteomes" id="UP000001996">
    <property type="component" value="Unassembled WGS sequence"/>
</dbReference>
<organism evidence="9 10">
    <name type="scientific">Lodderomyces elongisporus (strain ATCC 11503 / CBS 2605 / JCM 1781 / NBRC 1676 / NRRL YB-4239)</name>
    <name type="common">Yeast</name>
    <name type="synonym">Saccharomyces elongisporus</name>
    <dbReference type="NCBI Taxonomy" id="379508"/>
    <lineage>
        <taxon>Eukaryota</taxon>
        <taxon>Fungi</taxon>
        <taxon>Dikarya</taxon>
        <taxon>Ascomycota</taxon>
        <taxon>Saccharomycotina</taxon>
        <taxon>Pichiomycetes</taxon>
        <taxon>Debaryomycetaceae</taxon>
        <taxon>Candida/Lodderomyces clade</taxon>
        <taxon>Lodderomyces</taxon>
    </lineage>
</organism>
<dbReference type="FunCoup" id="A5E503">
    <property type="interactions" value="139"/>
</dbReference>
<dbReference type="InterPro" id="IPR031968">
    <property type="entry name" value="VASt"/>
</dbReference>
<evidence type="ECO:0000256" key="2">
    <source>
        <dbReference type="ARBA" id="ARBA00006582"/>
    </source>
</evidence>
<dbReference type="GeneID" id="5231073"/>
<dbReference type="OrthoDB" id="2162691at2759"/>
<dbReference type="OMA" id="DNWEPVS"/>
<dbReference type="GO" id="GO:0120015">
    <property type="term" value="F:sterol transfer activity"/>
    <property type="evidence" value="ECO:0007669"/>
    <property type="project" value="TreeGrafter"/>
</dbReference>
<dbReference type="InterPro" id="IPR051482">
    <property type="entry name" value="Cholesterol_transport"/>
</dbReference>
<dbReference type="PROSITE" id="PS51778">
    <property type="entry name" value="VAST"/>
    <property type="match status" value="1"/>
</dbReference>
<name>A5E503_LODEL</name>
<dbReference type="EMBL" id="CH981530">
    <property type="protein sequence ID" value="EDK46511.1"/>
    <property type="molecule type" value="Genomic_DNA"/>
</dbReference>
<accession>A5E503</accession>
<dbReference type="SMART" id="SM00568">
    <property type="entry name" value="GRAM"/>
    <property type="match status" value="1"/>
</dbReference>
<dbReference type="GO" id="GO:0032366">
    <property type="term" value="P:intracellular sterol transport"/>
    <property type="evidence" value="ECO:0007669"/>
    <property type="project" value="TreeGrafter"/>
</dbReference>
<dbReference type="GO" id="GO:0005789">
    <property type="term" value="C:endoplasmic reticulum membrane"/>
    <property type="evidence" value="ECO:0007669"/>
    <property type="project" value="TreeGrafter"/>
</dbReference>
<dbReference type="PANTHER" id="PTHR23319">
    <property type="entry name" value="GRAM DOMAIN CONTAINING 1B, ISOFORM E"/>
    <property type="match status" value="1"/>
</dbReference>
<evidence type="ECO:0000256" key="3">
    <source>
        <dbReference type="ARBA" id="ARBA00022692"/>
    </source>
</evidence>
<dbReference type="Pfam" id="PF16016">
    <property type="entry name" value="VASt"/>
    <property type="match status" value="1"/>
</dbReference>
<keyword evidence="3 7" id="KW-0812">Transmembrane</keyword>